<feature type="signal peptide" evidence="2">
    <location>
        <begin position="1"/>
        <end position="24"/>
    </location>
</feature>
<evidence type="ECO:0000259" key="3">
    <source>
        <dbReference type="Pfam" id="PF00144"/>
    </source>
</evidence>
<protein>
    <submittedName>
        <fullName evidence="4">Serine hydrolase</fullName>
    </submittedName>
</protein>
<keyword evidence="2" id="KW-0732">Signal</keyword>
<accession>A0A6L6WUY8</accession>
<comment type="caution">
    <text evidence="4">The sequence shown here is derived from an EMBL/GenBank/DDBJ whole genome shotgun (WGS) entry which is preliminary data.</text>
</comment>
<dbReference type="GO" id="GO:0016787">
    <property type="term" value="F:hydrolase activity"/>
    <property type="evidence" value="ECO:0007669"/>
    <property type="project" value="UniProtKB-KW"/>
</dbReference>
<feature type="region of interest" description="Disordered" evidence="1">
    <location>
        <begin position="67"/>
        <end position="90"/>
    </location>
</feature>
<reference evidence="4 5" key="1">
    <citation type="submission" date="2019-11" db="EMBL/GenBank/DDBJ databases">
        <title>Streptomyces typhae sp. nov., a novel endophytic actinomycete isolated from the root of cattail pollen (Typha angustifolia L.).</title>
        <authorList>
            <person name="Peng C."/>
        </authorList>
    </citation>
    <scope>NUCLEOTIDE SEQUENCE [LARGE SCALE GENOMIC DNA]</scope>
    <source>
        <strain evidence="5">p1417</strain>
    </source>
</reference>
<dbReference type="Pfam" id="PF00144">
    <property type="entry name" value="Beta-lactamase"/>
    <property type="match status" value="1"/>
</dbReference>
<evidence type="ECO:0000256" key="2">
    <source>
        <dbReference type="SAM" id="SignalP"/>
    </source>
</evidence>
<evidence type="ECO:0000313" key="4">
    <source>
        <dbReference type="EMBL" id="MVO85318.1"/>
    </source>
</evidence>
<feature type="chain" id="PRO_5039706953" evidence="2">
    <location>
        <begin position="25"/>
        <end position="412"/>
    </location>
</feature>
<dbReference type="PANTHER" id="PTHR46825:SF7">
    <property type="entry name" value="D-ALANYL-D-ALANINE CARBOXYPEPTIDASE"/>
    <property type="match status" value="1"/>
</dbReference>
<dbReference type="EMBL" id="WPNZ01000005">
    <property type="protein sequence ID" value="MVO85318.1"/>
    <property type="molecule type" value="Genomic_DNA"/>
</dbReference>
<dbReference type="PANTHER" id="PTHR46825">
    <property type="entry name" value="D-ALANYL-D-ALANINE-CARBOXYPEPTIDASE/ENDOPEPTIDASE AMPH"/>
    <property type="match status" value="1"/>
</dbReference>
<proteinExistence type="predicted"/>
<dbReference type="InterPro" id="IPR012338">
    <property type="entry name" value="Beta-lactam/transpept-like"/>
</dbReference>
<evidence type="ECO:0000313" key="5">
    <source>
        <dbReference type="Proteomes" id="UP000483802"/>
    </source>
</evidence>
<evidence type="ECO:0000256" key="1">
    <source>
        <dbReference type="SAM" id="MobiDB-lite"/>
    </source>
</evidence>
<dbReference type="Proteomes" id="UP000483802">
    <property type="component" value="Unassembled WGS sequence"/>
</dbReference>
<name>A0A6L6WUY8_9ACTN</name>
<dbReference type="InterPro" id="IPR050491">
    <property type="entry name" value="AmpC-like"/>
</dbReference>
<organism evidence="4 5">
    <name type="scientific">Streptomyces typhae</name>
    <dbReference type="NCBI Taxonomy" id="2681492"/>
    <lineage>
        <taxon>Bacteria</taxon>
        <taxon>Bacillati</taxon>
        <taxon>Actinomycetota</taxon>
        <taxon>Actinomycetes</taxon>
        <taxon>Kitasatosporales</taxon>
        <taxon>Streptomycetaceae</taxon>
        <taxon>Streptomyces</taxon>
    </lineage>
</organism>
<feature type="domain" description="Beta-lactamase-related" evidence="3">
    <location>
        <begin position="68"/>
        <end position="396"/>
    </location>
</feature>
<dbReference type="AlphaFoldDB" id="A0A6L6WUY8"/>
<dbReference type="InterPro" id="IPR001466">
    <property type="entry name" value="Beta-lactam-related"/>
</dbReference>
<keyword evidence="4" id="KW-0378">Hydrolase</keyword>
<dbReference type="SUPFAM" id="SSF56601">
    <property type="entry name" value="beta-lactamase/transpeptidase-like"/>
    <property type="match status" value="1"/>
</dbReference>
<dbReference type="Gene3D" id="3.40.710.10">
    <property type="entry name" value="DD-peptidase/beta-lactamase superfamily"/>
    <property type="match status" value="1"/>
</dbReference>
<sequence>MRKRQSSRRVAAVLTVIGALTASAAPALADASRPAPRPHARTQAVLNAIVEQGTPGVIAQVKDARGTAGTAGTAGSGERWNGRAGVRDLTTGQPRTAHERFRVASVTKPFTATVLLRLEAMGELSLNDSVEKWLPGVVRGEDYRPRNITVRHLLNHTSGIFDYNMDEGFRAQYAGGEFDKNRLHRWTPEDLVSIALAHPANFQPEQGSRPGRPGKWDYSDTNYILAGMIIEKVTGRSYKKAVERLVIKPLKLRGTTVPELSPKVPGPHARHYSTLFDESPDAKVRDVTEFSPTVAFAAGELISTVGDVNTFMSELLSGRLLPEAQQRELLDAVHVDGDKGHGGPDDVYGLGIRHFKLKEGCWAWGHGGMVPGSATRTVATPDGRQVLTMNRNGDWGEQALEDAAVEAEFCKS</sequence>
<keyword evidence="5" id="KW-1185">Reference proteome</keyword>
<gene>
    <name evidence="4" type="ORF">GPA10_11275</name>
</gene>